<dbReference type="Proteomes" id="UP000267164">
    <property type="component" value="Chromosome"/>
</dbReference>
<dbReference type="InterPro" id="IPR011051">
    <property type="entry name" value="RmlC_Cupin_sf"/>
</dbReference>
<dbReference type="Gene3D" id="2.60.120.10">
    <property type="entry name" value="Jelly Rolls"/>
    <property type="match status" value="1"/>
</dbReference>
<evidence type="ECO:0008006" key="3">
    <source>
        <dbReference type="Google" id="ProtNLM"/>
    </source>
</evidence>
<dbReference type="SUPFAM" id="SSF51182">
    <property type="entry name" value="RmlC-like cupins"/>
    <property type="match status" value="1"/>
</dbReference>
<dbReference type="AlphaFoldDB" id="A0A386ZAZ8"/>
<protein>
    <recommendedName>
        <fullName evidence="3">Cupin domain-containing protein</fullName>
    </recommendedName>
</protein>
<dbReference type="OrthoDB" id="4205621at2"/>
<dbReference type="InterPro" id="IPR014710">
    <property type="entry name" value="RmlC-like_jellyroll"/>
</dbReference>
<evidence type="ECO:0000313" key="1">
    <source>
        <dbReference type="EMBL" id="AYF74748.1"/>
    </source>
</evidence>
<keyword evidence="2" id="KW-1185">Reference proteome</keyword>
<dbReference type="KEGG" id="nyu:D7D52_13715"/>
<organism evidence="1 2">
    <name type="scientific">Nocardia yunnanensis</name>
    <dbReference type="NCBI Taxonomy" id="2382165"/>
    <lineage>
        <taxon>Bacteria</taxon>
        <taxon>Bacillati</taxon>
        <taxon>Actinomycetota</taxon>
        <taxon>Actinomycetes</taxon>
        <taxon>Mycobacteriales</taxon>
        <taxon>Nocardiaceae</taxon>
        <taxon>Nocardia</taxon>
    </lineage>
</organism>
<gene>
    <name evidence="1" type="ORF">D7D52_13715</name>
</gene>
<name>A0A386ZAZ8_9NOCA</name>
<proteinExistence type="predicted"/>
<reference evidence="1 2" key="1">
    <citation type="submission" date="2018-09" db="EMBL/GenBank/DDBJ databases">
        <title>Nocardia yunnanensis sp. nov., an actinomycete isolated from a soil sample.</title>
        <authorList>
            <person name="Zhang J."/>
        </authorList>
    </citation>
    <scope>NUCLEOTIDE SEQUENCE [LARGE SCALE GENOMIC DNA]</scope>
    <source>
        <strain evidence="1 2">CFHS0054</strain>
    </source>
</reference>
<accession>A0A386ZAZ8</accession>
<sequence>MVMSTNAVETLRYTKIETTADGGSAFVDGRIELSVREVATGVIPQAVGELASGGALFVRSGEFDSAPHTAPARQWVVMLRGSVEVTVTSGEKRVFAPGDLLLAADVDGLGHRTATLGDPPFEALYIAAPEEASAPAVPE</sequence>
<evidence type="ECO:0000313" key="2">
    <source>
        <dbReference type="Proteomes" id="UP000267164"/>
    </source>
</evidence>
<dbReference type="EMBL" id="CP032568">
    <property type="protein sequence ID" value="AYF74748.1"/>
    <property type="molecule type" value="Genomic_DNA"/>
</dbReference>